<dbReference type="Pfam" id="PF09335">
    <property type="entry name" value="VTT_dom"/>
    <property type="match status" value="1"/>
</dbReference>
<feature type="transmembrane region" description="Helical" evidence="6">
    <location>
        <begin position="103"/>
        <end position="125"/>
    </location>
</feature>
<evidence type="ECO:0000313" key="9">
    <source>
        <dbReference type="Proteomes" id="UP001595843"/>
    </source>
</evidence>
<evidence type="ECO:0000256" key="1">
    <source>
        <dbReference type="ARBA" id="ARBA00004651"/>
    </source>
</evidence>
<feature type="transmembrane region" description="Helical" evidence="6">
    <location>
        <begin position="49"/>
        <end position="70"/>
    </location>
</feature>
<evidence type="ECO:0000256" key="2">
    <source>
        <dbReference type="ARBA" id="ARBA00022475"/>
    </source>
</evidence>
<comment type="caution">
    <text evidence="6">Lacks conserved residue(s) required for the propagation of feature annotation.</text>
</comment>
<proteinExistence type="inferred from homology"/>
<sequence length="185" mass="20845">MVQETVNWLAEWGSWAVLISLVINVVVNLLGFVPSIFVTGANVLLWGPFWGGAISLIGEALGSGLAFLLYRKGWRHWSCRISPSWRWMENLNRWPRRLQFKSLLAARLTPFIPSGAINLLGALTTVRFSDFFLATFIGKIPSIALEVLVSHDVIHIQENGLRLAFVLLALLLAVTVWHSLQKERR</sequence>
<evidence type="ECO:0000256" key="4">
    <source>
        <dbReference type="ARBA" id="ARBA00022989"/>
    </source>
</evidence>
<feature type="transmembrane region" description="Helical" evidence="6">
    <location>
        <begin position="12"/>
        <end position="37"/>
    </location>
</feature>
<protein>
    <recommendedName>
        <fullName evidence="6">TVP38/TMEM64 family membrane protein</fullName>
    </recommendedName>
</protein>
<dbReference type="PANTHER" id="PTHR12677:SF59">
    <property type="entry name" value="GOLGI APPARATUS MEMBRANE PROTEIN TVP38-RELATED"/>
    <property type="match status" value="1"/>
</dbReference>
<evidence type="ECO:0000256" key="6">
    <source>
        <dbReference type="RuleBase" id="RU366058"/>
    </source>
</evidence>
<comment type="subcellular location">
    <subcellularLocation>
        <location evidence="1 6">Cell membrane</location>
        <topology evidence="1 6">Multi-pass membrane protein</topology>
    </subcellularLocation>
</comment>
<keyword evidence="9" id="KW-1185">Reference proteome</keyword>
<dbReference type="InterPro" id="IPR015414">
    <property type="entry name" value="TMEM64"/>
</dbReference>
<evidence type="ECO:0000313" key="8">
    <source>
        <dbReference type="EMBL" id="MFC4076566.1"/>
    </source>
</evidence>
<accession>A0ABV8JCB8</accession>
<reference evidence="9" key="1">
    <citation type="journal article" date="2019" name="Int. J. Syst. Evol. Microbiol.">
        <title>The Global Catalogue of Microorganisms (GCM) 10K type strain sequencing project: providing services to taxonomists for standard genome sequencing and annotation.</title>
        <authorList>
            <consortium name="The Broad Institute Genomics Platform"/>
            <consortium name="The Broad Institute Genome Sequencing Center for Infectious Disease"/>
            <person name="Wu L."/>
            <person name="Ma J."/>
        </authorList>
    </citation>
    <scope>NUCLEOTIDE SEQUENCE [LARGE SCALE GENOMIC DNA]</scope>
    <source>
        <strain evidence="9">IBRC-M 10813</strain>
    </source>
</reference>
<dbReference type="InterPro" id="IPR032816">
    <property type="entry name" value="VTT_dom"/>
</dbReference>
<comment type="similarity">
    <text evidence="6">Belongs to the TVP38/TMEM64 family.</text>
</comment>
<keyword evidence="4 6" id="KW-1133">Transmembrane helix</keyword>
<name>A0ABV8JCB8_9BACL</name>
<keyword evidence="3 6" id="KW-0812">Transmembrane</keyword>
<dbReference type="EMBL" id="JBHSAP010000009">
    <property type="protein sequence ID" value="MFC4076566.1"/>
    <property type="molecule type" value="Genomic_DNA"/>
</dbReference>
<evidence type="ECO:0000259" key="7">
    <source>
        <dbReference type="Pfam" id="PF09335"/>
    </source>
</evidence>
<dbReference type="RefSeq" id="WP_380703625.1">
    <property type="nucleotide sequence ID" value="NZ_JBHSAP010000009.1"/>
</dbReference>
<feature type="domain" description="VTT" evidence="7">
    <location>
        <begin position="33"/>
        <end position="149"/>
    </location>
</feature>
<dbReference type="Proteomes" id="UP001595843">
    <property type="component" value="Unassembled WGS sequence"/>
</dbReference>
<dbReference type="PANTHER" id="PTHR12677">
    <property type="entry name" value="GOLGI APPARATUS MEMBRANE PROTEIN TVP38-RELATED"/>
    <property type="match status" value="1"/>
</dbReference>
<feature type="transmembrane region" description="Helical" evidence="6">
    <location>
        <begin position="161"/>
        <end position="180"/>
    </location>
</feature>
<evidence type="ECO:0000256" key="3">
    <source>
        <dbReference type="ARBA" id="ARBA00022692"/>
    </source>
</evidence>
<keyword evidence="2 6" id="KW-1003">Cell membrane</keyword>
<keyword evidence="5 6" id="KW-0472">Membrane</keyword>
<comment type="caution">
    <text evidence="8">The sequence shown here is derived from an EMBL/GenBank/DDBJ whole genome shotgun (WGS) entry which is preliminary data.</text>
</comment>
<organism evidence="8 9">
    <name type="scientific">Salinithrix halophila</name>
    <dbReference type="NCBI Taxonomy" id="1485204"/>
    <lineage>
        <taxon>Bacteria</taxon>
        <taxon>Bacillati</taxon>
        <taxon>Bacillota</taxon>
        <taxon>Bacilli</taxon>
        <taxon>Bacillales</taxon>
        <taxon>Thermoactinomycetaceae</taxon>
        <taxon>Salinithrix</taxon>
    </lineage>
</organism>
<evidence type="ECO:0000256" key="5">
    <source>
        <dbReference type="ARBA" id="ARBA00023136"/>
    </source>
</evidence>
<gene>
    <name evidence="8" type="ORF">ACFOUO_07040</name>
</gene>